<evidence type="ECO:0000313" key="2">
    <source>
        <dbReference type="EMBL" id="EKT64558.1"/>
    </source>
</evidence>
<dbReference type="STRING" id="1141662.OOA_02137"/>
<feature type="transmembrane region" description="Helical" evidence="1">
    <location>
        <begin position="143"/>
        <end position="162"/>
    </location>
</feature>
<protein>
    <recommendedName>
        <fullName evidence="4">DUF3169 family protein</fullName>
    </recommendedName>
</protein>
<organism evidence="2 3">
    <name type="scientific">Providencia burhodogranariea DSM 19968</name>
    <dbReference type="NCBI Taxonomy" id="1141662"/>
    <lineage>
        <taxon>Bacteria</taxon>
        <taxon>Pseudomonadati</taxon>
        <taxon>Pseudomonadota</taxon>
        <taxon>Gammaproteobacteria</taxon>
        <taxon>Enterobacterales</taxon>
        <taxon>Morganellaceae</taxon>
        <taxon>Providencia</taxon>
    </lineage>
</organism>
<comment type="caution">
    <text evidence="2">The sequence shown here is derived from an EMBL/GenBank/DDBJ whole genome shotgun (WGS) entry which is preliminary data.</text>
</comment>
<dbReference type="HOGENOM" id="CLU_1577114_0_0_6"/>
<accession>K8WVD7</accession>
<reference evidence="2 3" key="1">
    <citation type="journal article" date="2012" name="BMC Genomics">
        <title>Comparative genomics of bacteria in the genus Providencia isolated from wild Drosophila melanogaster.</title>
        <authorList>
            <person name="Galac M.R."/>
            <person name="Lazzaro B.P."/>
        </authorList>
    </citation>
    <scope>NUCLEOTIDE SEQUENCE [LARGE SCALE GENOMIC DNA]</scope>
    <source>
        <strain evidence="2 3">DSM 19968</strain>
    </source>
</reference>
<dbReference type="Proteomes" id="UP000009336">
    <property type="component" value="Unassembled WGS sequence"/>
</dbReference>
<dbReference type="AlphaFoldDB" id="K8WVD7"/>
<feature type="transmembrane region" description="Helical" evidence="1">
    <location>
        <begin position="26"/>
        <end position="44"/>
    </location>
</feature>
<name>K8WVD7_9GAMM</name>
<keyword evidence="1" id="KW-1133">Transmembrane helix</keyword>
<dbReference type="EMBL" id="AKKL01000007">
    <property type="protein sequence ID" value="EKT64558.1"/>
    <property type="molecule type" value="Genomic_DNA"/>
</dbReference>
<keyword evidence="3" id="KW-1185">Reference proteome</keyword>
<keyword evidence="1" id="KW-0812">Transmembrane</keyword>
<proteinExistence type="predicted"/>
<keyword evidence="1" id="KW-0472">Membrane</keyword>
<dbReference type="eggNOG" id="ENOG5031DCR">
    <property type="taxonomic scope" value="Bacteria"/>
</dbReference>
<gene>
    <name evidence="2" type="ORF">OOA_02137</name>
</gene>
<feature type="transmembrane region" description="Helical" evidence="1">
    <location>
        <begin position="115"/>
        <end position="137"/>
    </location>
</feature>
<evidence type="ECO:0008006" key="4">
    <source>
        <dbReference type="Google" id="ProtNLM"/>
    </source>
</evidence>
<evidence type="ECO:0000256" key="1">
    <source>
        <dbReference type="SAM" id="Phobius"/>
    </source>
</evidence>
<feature type="transmembrane region" description="Helical" evidence="1">
    <location>
        <begin position="56"/>
        <end position="80"/>
    </location>
</feature>
<evidence type="ECO:0000313" key="3">
    <source>
        <dbReference type="Proteomes" id="UP000009336"/>
    </source>
</evidence>
<sequence length="169" mass="19797">MLINEVKELHASILEISKSSFEIKKLCITTIGIFNGFFLSKLHFSNDAKSTDLEIILTSIFATLLITILFHITDATTYFFQRKNRERQSRFKKLLSIESNPELFNLKETNWISSFFNSSMIMYIIIYLMVSIALTYLTSSTKIMTWLILIFLLCIIILFVFCKKKRKYS</sequence>